<feature type="domain" description="HAMP" evidence="13">
    <location>
        <begin position="213"/>
        <end position="267"/>
    </location>
</feature>
<keyword evidence="7 11" id="KW-0472">Membrane</keyword>
<evidence type="ECO:0000256" key="3">
    <source>
        <dbReference type="ARBA" id="ARBA00022481"/>
    </source>
</evidence>
<dbReference type="PROSITE" id="PS50111">
    <property type="entry name" value="CHEMOTAXIS_TRANSDUC_2"/>
    <property type="match status" value="1"/>
</dbReference>
<evidence type="ECO:0000313" key="17">
    <source>
        <dbReference type="Proteomes" id="UP000298274"/>
    </source>
</evidence>
<dbReference type="PANTHER" id="PTHR32089:SF120">
    <property type="entry name" value="METHYL-ACCEPTING CHEMOTAXIS PROTEIN TLPQ"/>
    <property type="match status" value="1"/>
</dbReference>
<dbReference type="Pfam" id="PF17200">
    <property type="entry name" value="sCache_2"/>
    <property type="match status" value="1"/>
</dbReference>
<dbReference type="GO" id="GO:0007165">
    <property type="term" value="P:signal transduction"/>
    <property type="evidence" value="ECO:0007669"/>
    <property type="project" value="UniProtKB-KW"/>
</dbReference>
<dbReference type="Gene3D" id="1.10.287.950">
    <property type="entry name" value="Methyl-accepting chemotaxis protein"/>
    <property type="match status" value="1"/>
</dbReference>
<dbReference type="InterPro" id="IPR033480">
    <property type="entry name" value="sCache_2"/>
</dbReference>
<evidence type="ECO:0000313" key="19">
    <source>
        <dbReference type="Proteomes" id="UP000614123"/>
    </source>
</evidence>
<dbReference type="Proteomes" id="UP000614123">
    <property type="component" value="Unassembled WGS sequence"/>
</dbReference>
<keyword evidence="2" id="KW-1003">Cell membrane</keyword>
<dbReference type="Gene3D" id="3.30.450.20">
    <property type="entry name" value="PAS domain"/>
    <property type="match status" value="1"/>
</dbReference>
<proteinExistence type="inferred from homology"/>
<dbReference type="GO" id="GO:0005886">
    <property type="term" value="C:plasma membrane"/>
    <property type="evidence" value="ECO:0007669"/>
    <property type="project" value="UniProtKB-SubCell"/>
</dbReference>
<dbReference type="Pfam" id="PF00015">
    <property type="entry name" value="MCPsignal"/>
    <property type="match status" value="1"/>
</dbReference>
<reference evidence="17" key="1">
    <citation type="submission" date="2019-04" db="EMBL/GenBank/DDBJ databases">
        <title>Complete genome sequence of Pseudomonas veronii strain PVy, a versatile degrader capable of using multiple contaminants as sole carbon sources.</title>
        <authorList>
            <person name="Lopez-Echartea E."/>
            <person name="Ridl J."/>
            <person name="Pajer P."/>
            <person name="Strejcek M."/>
            <person name="Suman J."/>
            <person name="Uhlik O."/>
        </authorList>
    </citation>
    <scope>NUCLEOTIDE SEQUENCE [LARGE SCALE GENOMIC DNA]</scope>
    <source>
        <strain evidence="17">Pvy</strain>
    </source>
</reference>
<feature type="transmembrane region" description="Helical" evidence="11">
    <location>
        <begin position="12"/>
        <end position="35"/>
    </location>
</feature>
<dbReference type="Proteomes" id="UP000552560">
    <property type="component" value="Unassembled WGS sequence"/>
</dbReference>
<evidence type="ECO:0000256" key="7">
    <source>
        <dbReference type="ARBA" id="ARBA00023136"/>
    </source>
</evidence>
<evidence type="ECO:0000313" key="18">
    <source>
        <dbReference type="Proteomes" id="UP000552560"/>
    </source>
</evidence>
<evidence type="ECO:0000256" key="5">
    <source>
        <dbReference type="ARBA" id="ARBA00022692"/>
    </source>
</evidence>
<dbReference type="FunFam" id="1.10.287.950:FF:000001">
    <property type="entry name" value="Methyl-accepting chemotaxis sensory transducer"/>
    <property type="match status" value="1"/>
</dbReference>
<dbReference type="OrthoDB" id="9781845at2"/>
<dbReference type="GO" id="GO:0006935">
    <property type="term" value="P:chemotaxis"/>
    <property type="evidence" value="ECO:0007669"/>
    <property type="project" value="UniProtKB-KW"/>
</dbReference>
<protein>
    <submittedName>
        <fullName evidence="15">Methyl-accepting chemotaxis protein</fullName>
    </submittedName>
</protein>
<organism evidence="15 18">
    <name type="scientific">Pseudomonas veronii</name>
    <dbReference type="NCBI Taxonomy" id="76761"/>
    <lineage>
        <taxon>Bacteria</taxon>
        <taxon>Pseudomonadati</taxon>
        <taxon>Pseudomonadota</taxon>
        <taxon>Gammaproteobacteria</taxon>
        <taxon>Pseudomonadales</taxon>
        <taxon>Pseudomonadaceae</taxon>
        <taxon>Pseudomonas</taxon>
    </lineage>
</organism>
<accession>A0A0R3BEW9</accession>
<dbReference type="KEGG" id="pvr:PverR02_14400"/>
<dbReference type="PROSITE" id="PS50885">
    <property type="entry name" value="HAMP"/>
    <property type="match status" value="1"/>
</dbReference>
<evidence type="ECO:0000256" key="10">
    <source>
        <dbReference type="PROSITE-ProRule" id="PRU00284"/>
    </source>
</evidence>
<dbReference type="CDD" id="cd11386">
    <property type="entry name" value="MCP_signal"/>
    <property type="match status" value="1"/>
</dbReference>
<evidence type="ECO:0000259" key="12">
    <source>
        <dbReference type="PROSITE" id="PS50111"/>
    </source>
</evidence>
<evidence type="ECO:0000313" key="15">
    <source>
        <dbReference type="EMBL" id="NMX95778.1"/>
    </source>
</evidence>
<dbReference type="SUPFAM" id="SSF58104">
    <property type="entry name" value="Methyl-accepting chemotaxis protein (MCP) signaling domain"/>
    <property type="match status" value="1"/>
</dbReference>
<reference evidence="15 18" key="2">
    <citation type="journal article" date="2020" name="Front. Microbiol.">
        <title>Genetic Organization of the aprX-lipA2 Operon Affects the Proteolytic Potential of Pseudomonas Species in Milk.</title>
        <authorList>
            <person name="Maier C."/>
            <person name="Huptas C."/>
            <person name="von Neubeck M."/>
            <person name="Scherer S."/>
            <person name="Wenning M."/>
            <person name="Lucking G."/>
        </authorList>
    </citation>
    <scope>NUCLEOTIDE SEQUENCE [LARGE SCALE GENOMIC DNA]</scope>
    <source>
        <strain evidence="15 18">WS 4671</strain>
    </source>
</reference>
<dbReference type="SMART" id="SM00304">
    <property type="entry name" value="HAMP"/>
    <property type="match status" value="1"/>
</dbReference>
<dbReference type="EMBL" id="JAEILD010000232">
    <property type="protein sequence ID" value="MBI6653548.1"/>
    <property type="molecule type" value="Genomic_DNA"/>
</dbReference>
<dbReference type="EMBL" id="JAAQWE010000003">
    <property type="protein sequence ID" value="NMX95778.1"/>
    <property type="molecule type" value="Genomic_DNA"/>
</dbReference>
<evidence type="ECO:0000256" key="8">
    <source>
        <dbReference type="ARBA" id="ARBA00023224"/>
    </source>
</evidence>
<evidence type="ECO:0000313" key="14">
    <source>
        <dbReference type="EMBL" id="MBI6653548.1"/>
    </source>
</evidence>
<keyword evidence="3" id="KW-0488">Methylation</keyword>
<dbReference type="InterPro" id="IPR003660">
    <property type="entry name" value="HAMP_dom"/>
</dbReference>
<keyword evidence="6 11" id="KW-1133">Transmembrane helix</keyword>
<feature type="transmembrane region" description="Helical" evidence="11">
    <location>
        <begin position="189"/>
        <end position="212"/>
    </location>
</feature>
<evidence type="ECO:0000256" key="2">
    <source>
        <dbReference type="ARBA" id="ARBA00022475"/>
    </source>
</evidence>
<dbReference type="SMART" id="SM00283">
    <property type="entry name" value="MA"/>
    <property type="match status" value="1"/>
</dbReference>
<keyword evidence="4" id="KW-0145">Chemotaxis</keyword>
<keyword evidence="19" id="KW-1185">Reference proteome</keyword>
<feature type="domain" description="Methyl-accepting transducer" evidence="12">
    <location>
        <begin position="272"/>
        <end position="508"/>
    </location>
</feature>
<dbReference type="InterPro" id="IPR004089">
    <property type="entry name" value="MCPsignal_dom"/>
</dbReference>
<reference evidence="16" key="3">
    <citation type="submission" date="2020-01" db="EMBL/GenBank/DDBJ databases">
        <title>Complete genome sequence of Pseudomonas veronii strain PVy, a versatile degrader capable of using multiple contaminants as sole carbon sources.</title>
        <authorList>
            <person name="Lopez-Echartea E."/>
            <person name="Ridl J."/>
            <person name="Pajer P."/>
            <person name="Strejcek M."/>
            <person name="Suman J."/>
            <person name="Uhlik O."/>
        </authorList>
    </citation>
    <scope>NUCLEOTIDE SEQUENCE</scope>
    <source>
        <strain evidence="16">Pvy</strain>
    </source>
</reference>
<evidence type="ECO:0000256" key="11">
    <source>
        <dbReference type="SAM" id="Phobius"/>
    </source>
</evidence>
<dbReference type="EMBL" id="CP039631">
    <property type="protein sequence ID" value="QCG67634.1"/>
    <property type="molecule type" value="Genomic_DNA"/>
</dbReference>
<dbReference type="AlphaFoldDB" id="A0A0R3BEW9"/>
<evidence type="ECO:0000256" key="4">
    <source>
        <dbReference type="ARBA" id="ARBA00022500"/>
    </source>
</evidence>
<dbReference type="Proteomes" id="UP000298274">
    <property type="component" value="Chromosome"/>
</dbReference>
<dbReference type="PANTHER" id="PTHR32089">
    <property type="entry name" value="METHYL-ACCEPTING CHEMOTAXIS PROTEIN MCPB"/>
    <property type="match status" value="1"/>
</dbReference>
<dbReference type="GeneID" id="47556341"/>
<dbReference type="SMART" id="SM01049">
    <property type="entry name" value="Cache_2"/>
    <property type="match status" value="1"/>
</dbReference>
<evidence type="ECO:0000256" key="1">
    <source>
        <dbReference type="ARBA" id="ARBA00004651"/>
    </source>
</evidence>
<reference evidence="14 19" key="4">
    <citation type="submission" date="2020-12" db="EMBL/GenBank/DDBJ databases">
        <title>Comparative genomic insights into the epidemiology and virulence of plant pathogenic Pseudomonads from Turkey.</title>
        <authorList>
            <person name="Dillon M."/>
            <person name="Ruiz-Bedoya T."/>
            <person name="Bendalovic-Torma C."/>
            <person name="Guttman K.M."/>
            <person name="Kwak H."/>
            <person name="Middleton M.A."/>
            <person name="Wang P.W."/>
            <person name="Horuz S."/>
            <person name="Aysan Y."/>
            <person name="Guttman D.S."/>
        </authorList>
    </citation>
    <scope>NUCLEOTIDE SEQUENCE [LARGE SCALE GENOMIC DNA]</scope>
    <source>
        <strain evidence="14 19">S4_EA_3a</strain>
    </source>
</reference>
<dbReference type="Pfam" id="PF00672">
    <property type="entry name" value="HAMP"/>
    <property type="match status" value="1"/>
</dbReference>
<comment type="similarity">
    <text evidence="9">Belongs to the methyl-accepting chemotaxis (MCP) protein family.</text>
</comment>
<name>A0A0R3BEW9_PSEVE</name>
<evidence type="ECO:0000313" key="16">
    <source>
        <dbReference type="EMBL" id="QCG67634.1"/>
    </source>
</evidence>
<sequence>MLNLRKWRITTRIGALVVGLGVLIICLAIWLGLLLQRSLLEEKMAGVDTALNTANSILAYYAGQVENGHMSLALAQRQAAEVVGTLRYLGDNYLLILDLDYRMIMHPTAPALVGKALGDFKDQNGKPFSRQFVEGAREQGRVLVDYYFPRANGAPAEYKLSEARLFKPWGWVVASGIYPSDVQRVVNRVLVAPAWISAVVLLGLMLFAWMIIRSITRPLRETVEVLGAAVSGQTDLTIRLPAVGNDELTQLSRSVNCLIHAAHEVSRGTAVASGQVLRLSDDLGEVTAATQTSLDHQLLETDSLVTAMNEMVATVQDVARNAAVAADATRLAEGQASDGQHIVQSTIDAIQQLVEALFGTHALVKQLEADSSRVGSVLDVISAIAEQTNLLALNAAIEAARAGEYGRGFAVVADEVRTLAQRTQASTVEIKQIIEQVQSGARGALERIVANVETARVPVEISARAGDALKRITQSAATVSDMTLQIASAAEQQAVTADEISRTLARIHTLVTVSGASSVSTRDSSDALRQLARVLEGQVEQLRL</sequence>
<keyword evidence="8 10" id="KW-0807">Transducer</keyword>
<dbReference type="RefSeq" id="WP_046486945.1">
    <property type="nucleotide sequence ID" value="NZ_CP018420.1"/>
</dbReference>
<evidence type="ECO:0000256" key="6">
    <source>
        <dbReference type="ARBA" id="ARBA00022989"/>
    </source>
</evidence>
<keyword evidence="5 11" id="KW-0812">Transmembrane</keyword>
<evidence type="ECO:0000259" key="13">
    <source>
        <dbReference type="PROSITE" id="PS50885"/>
    </source>
</evidence>
<evidence type="ECO:0000256" key="9">
    <source>
        <dbReference type="ARBA" id="ARBA00029447"/>
    </source>
</evidence>
<gene>
    <name evidence="16" type="ORF">E4167_25670</name>
    <name evidence="15" type="ORF">HBO43_04135</name>
    <name evidence="14" type="ORF">YA0849_31860</name>
</gene>
<dbReference type="CDD" id="cd06225">
    <property type="entry name" value="HAMP"/>
    <property type="match status" value="1"/>
</dbReference>
<comment type="subcellular location">
    <subcellularLocation>
        <location evidence="1">Cell membrane</location>
        <topology evidence="1">Multi-pass membrane protein</topology>
    </subcellularLocation>
</comment>